<dbReference type="RefSeq" id="WP_209812156.1">
    <property type="nucleotide sequence ID" value="NZ_JAGGKT010000017.1"/>
</dbReference>
<accession>A0ABS4GVN0</accession>
<name>A0ABS4GVN0_9BACL</name>
<reference evidence="2 3" key="1">
    <citation type="submission" date="2021-03" db="EMBL/GenBank/DDBJ databases">
        <title>Genomic Encyclopedia of Type Strains, Phase IV (KMG-IV): sequencing the most valuable type-strain genomes for metagenomic binning, comparative biology and taxonomic classification.</title>
        <authorList>
            <person name="Goeker M."/>
        </authorList>
    </citation>
    <scope>NUCLEOTIDE SEQUENCE [LARGE SCALE GENOMIC DNA]</scope>
    <source>
        <strain evidence="2 3">DSM 24738</strain>
    </source>
</reference>
<protein>
    <submittedName>
        <fullName evidence="2">Lysylphosphatidylglycerol synthetase-like protein (DUF2156 family)</fullName>
    </submittedName>
</protein>
<keyword evidence="1" id="KW-0472">Membrane</keyword>
<organism evidence="2 3">
    <name type="scientific">Ammoniphilus resinae</name>
    <dbReference type="NCBI Taxonomy" id="861532"/>
    <lineage>
        <taxon>Bacteria</taxon>
        <taxon>Bacillati</taxon>
        <taxon>Bacillota</taxon>
        <taxon>Bacilli</taxon>
        <taxon>Bacillales</taxon>
        <taxon>Paenibacillaceae</taxon>
        <taxon>Aneurinibacillus group</taxon>
        <taxon>Ammoniphilus</taxon>
    </lineage>
</organism>
<dbReference type="Proteomes" id="UP001519343">
    <property type="component" value="Unassembled WGS sequence"/>
</dbReference>
<feature type="transmembrane region" description="Helical" evidence="1">
    <location>
        <begin position="30"/>
        <end position="48"/>
    </location>
</feature>
<proteinExistence type="predicted"/>
<dbReference type="EMBL" id="JAGGKT010000017">
    <property type="protein sequence ID" value="MBP1934152.1"/>
    <property type="molecule type" value="Genomic_DNA"/>
</dbReference>
<comment type="caution">
    <text evidence="2">The sequence shown here is derived from an EMBL/GenBank/DDBJ whole genome shotgun (WGS) entry which is preliminary data.</text>
</comment>
<evidence type="ECO:0000313" key="3">
    <source>
        <dbReference type="Proteomes" id="UP001519343"/>
    </source>
</evidence>
<gene>
    <name evidence="2" type="ORF">J2Z37_004171</name>
</gene>
<sequence>MNNLYFFIVIVGILLTWKMDSSIRKQATAAGKWIAVGFLILAMVAAFFKKFDIPITMPGELLIQWLVPWMKYYITQG</sequence>
<keyword evidence="3" id="KW-1185">Reference proteome</keyword>
<evidence type="ECO:0000313" key="2">
    <source>
        <dbReference type="EMBL" id="MBP1934152.1"/>
    </source>
</evidence>
<evidence type="ECO:0000256" key="1">
    <source>
        <dbReference type="SAM" id="Phobius"/>
    </source>
</evidence>
<keyword evidence="1" id="KW-1133">Transmembrane helix</keyword>
<keyword evidence="1" id="KW-0812">Transmembrane</keyword>